<dbReference type="CDD" id="cd03443">
    <property type="entry name" value="PaaI_thioesterase"/>
    <property type="match status" value="1"/>
</dbReference>
<evidence type="ECO:0000313" key="5">
    <source>
        <dbReference type="Proteomes" id="UP000199377"/>
    </source>
</evidence>
<gene>
    <name evidence="4" type="ORF">SAMN05216258_106103</name>
</gene>
<protein>
    <submittedName>
        <fullName evidence="4">Uncharacterized domain 1-containing protein</fullName>
    </submittedName>
</protein>
<dbReference type="Pfam" id="PF03061">
    <property type="entry name" value="4HBT"/>
    <property type="match status" value="1"/>
</dbReference>
<proteinExistence type="inferred from homology"/>
<dbReference type="AlphaFoldDB" id="A0A1I3HPN7"/>
<feature type="domain" description="Thioesterase" evidence="3">
    <location>
        <begin position="82"/>
        <end position="156"/>
    </location>
</feature>
<name>A0A1I3HPN7_9RHOB</name>
<dbReference type="SUPFAM" id="SSF54637">
    <property type="entry name" value="Thioesterase/thiol ester dehydrase-isomerase"/>
    <property type="match status" value="1"/>
</dbReference>
<dbReference type="STRING" id="1114924.SAMN05216258_106103"/>
<dbReference type="InterPro" id="IPR039298">
    <property type="entry name" value="ACOT13"/>
</dbReference>
<evidence type="ECO:0000256" key="1">
    <source>
        <dbReference type="ARBA" id="ARBA00008324"/>
    </source>
</evidence>
<evidence type="ECO:0000256" key="2">
    <source>
        <dbReference type="ARBA" id="ARBA00022801"/>
    </source>
</evidence>
<accession>A0A1I3HPN7</accession>
<dbReference type="Proteomes" id="UP000199377">
    <property type="component" value="Unassembled WGS sequence"/>
</dbReference>
<dbReference type="RefSeq" id="WP_092860465.1">
    <property type="nucleotide sequence ID" value="NZ_FOQH01000006.1"/>
</dbReference>
<comment type="similarity">
    <text evidence="1">Belongs to the thioesterase PaaI family.</text>
</comment>
<dbReference type="PANTHER" id="PTHR21660">
    <property type="entry name" value="THIOESTERASE SUPERFAMILY MEMBER-RELATED"/>
    <property type="match status" value="1"/>
</dbReference>
<dbReference type="InterPro" id="IPR003736">
    <property type="entry name" value="PAAI_dom"/>
</dbReference>
<evidence type="ECO:0000259" key="3">
    <source>
        <dbReference type="Pfam" id="PF03061"/>
    </source>
</evidence>
<dbReference type="EMBL" id="FOQH01000006">
    <property type="protein sequence ID" value="SFI37549.1"/>
    <property type="molecule type" value="Genomic_DNA"/>
</dbReference>
<sequence>MTDATPPVATRSRTYDYEVASFDPTAAMRLSGLDYMRALVAGEIGSRPSIGATIGMGIPYDIEPGSVRFDAEPSDFLLNPLGTVHGGFAATVLDSALGVAAHTVLPPAHGYTTAELKVNYTRAILPTTGTLTCTGTVIHAGRRMVTTEARLHGKADGKLYAHGSATLFVMPMGKAA</sequence>
<dbReference type="InterPro" id="IPR029069">
    <property type="entry name" value="HotDog_dom_sf"/>
</dbReference>
<dbReference type="PANTHER" id="PTHR21660:SF1">
    <property type="entry name" value="ACYL-COENZYME A THIOESTERASE 13"/>
    <property type="match status" value="1"/>
</dbReference>
<dbReference type="GO" id="GO:0047617">
    <property type="term" value="F:fatty acyl-CoA hydrolase activity"/>
    <property type="evidence" value="ECO:0007669"/>
    <property type="project" value="InterPro"/>
</dbReference>
<organism evidence="4 5">
    <name type="scientific">Albimonas pacifica</name>
    <dbReference type="NCBI Taxonomy" id="1114924"/>
    <lineage>
        <taxon>Bacteria</taxon>
        <taxon>Pseudomonadati</taxon>
        <taxon>Pseudomonadota</taxon>
        <taxon>Alphaproteobacteria</taxon>
        <taxon>Rhodobacterales</taxon>
        <taxon>Paracoccaceae</taxon>
        <taxon>Albimonas</taxon>
    </lineage>
</organism>
<keyword evidence="2" id="KW-0378">Hydrolase</keyword>
<dbReference type="InterPro" id="IPR006683">
    <property type="entry name" value="Thioestr_dom"/>
</dbReference>
<dbReference type="Gene3D" id="3.10.129.10">
    <property type="entry name" value="Hotdog Thioesterase"/>
    <property type="match status" value="1"/>
</dbReference>
<reference evidence="4 5" key="1">
    <citation type="submission" date="2016-10" db="EMBL/GenBank/DDBJ databases">
        <authorList>
            <person name="de Groot N.N."/>
        </authorList>
    </citation>
    <scope>NUCLEOTIDE SEQUENCE [LARGE SCALE GENOMIC DNA]</scope>
    <source>
        <strain evidence="4 5">CGMCC 1.11030</strain>
    </source>
</reference>
<evidence type="ECO:0000313" key="4">
    <source>
        <dbReference type="EMBL" id="SFI37549.1"/>
    </source>
</evidence>
<keyword evidence="5" id="KW-1185">Reference proteome</keyword>
<dbReference type="NCBIfam" id="TIGR00369">
    <property type="entry name" value="unchar_dom_1"/>
    <property type="match status" value="1"/>
</dbReference>
<dbReference type="OrthoDB" id="9813282at2"/>